<evidence type="ECO:0000313" key="2">
    <source>
        <dbReference type="Proteomes" id="UP000095280"/>
    </source>
</evidence>
<proteinExistence type="predicted"/>
<protein>
    <submittedName>
        <fullName evidence="3">Uncharacterized protein</fullName>
    </submittedName>
</protein>
<organism evidence="2 3">
    <name type="scientific">Macrostomum lignano</name>
    <dbReference type="NCBI Taxonomy" id="282301"/>
    <lineage>
        <taxon>Eukaryota</taxon>
        <taxon>Metazoa</taxon>
        <taxon>Spiralia</taxon>
        <taxon>Lophotrochozoa</taxon>
        <taxon>Platyhelminthes</taxon>
        <taxon>Rhabditophora</taxon>
        <taxon>Macrostomorpha</taxon>
        <taxon>Macrostomida</taxon>
        <taxon>Macrostomidae</taxon>
        <taxon>Macrostomum</taxon>
    </lineage>
</organism>
<evidence type="ECO:0000313" key="3">
    <source>
        <dbReference type="WBParaSite" id="maker-uti_cns_0007176-snap-gene-0.2-mRNA-1"/>
    </source>
</evidence>
<keyword evidence="2" id="KW-1185">Reference proteome</keyword>
<feature type="region of interest" description="Disordered" evidence="1">
    <location>
        <begin position="68"/>
        <end position="119"/>
    </location>
</feature>
<sequence>MPPRVLLPRMLPPRVLLPKMLPPRVLPPKLMPPRVLLPRMLPPRVLLPKMLPPRVLPPKLMELKRQHRCRTRLQAPSGSRGSQKRKRSRAKWRQSRKEAAPAAAAGSRQRPETHSTSAAWMSMSTRTIVSRPAFDRSRKVPNLQQRQLQRQHRRQRLALSGIPSANCCCATGTPISFLHRGAGANRAALADSWSSRLRRTNPPRLAPAVAAPILT</sequence>
<accession>A0A1I8HQ65</accession>
<name>A0A1I8HQ65_9PLAT</name>
<feature type="compositionally biased region" description="Basic residues" evidence="1">
    <location>
        <begin position="82"/>
        <end position="94"/>
    </location>
</feature>
<dbReference type="WBParaSite" id="maker-uti_cns_0007176-snap-gene-0.2-mRNA-1">
    <property type="protein sequence ID" value="maker-uti_cns_0007176-snap-gene-0.2-mRNA-1"/>
    <property type="gene ID" value="maker-uti_cns_0007176-snap-gene-0.2"/>
</dbReference>
<evidence type="ECO:0000256" key="1">
    <source>
        <dbReference type="SAM" id="MobiDB-lite"/>
    </source>
</evidence>
<dbReference type="Proteomes" id="UP000095280">
    <property type="component" value="Unplaced"/>
</dbReference>
<reference evidence="3" key="1">
    <citation type="submission" date="2016-11" db="UniProtKB">
        <authorList>
            <consortium name="WormBaseParasite"/>
        </authorList>
    </citation>
    <scope>IDENTIFICATION</scope>
</reference>
<dbReference type="AlphaFoldDB" id="A0A1I8HQ65"/>